<accession>A0ABN1VRM4</accession>
<evidence type="ECO:0000256" key="2">
    <source>
        <dbReference type="ARBA" id="ARBA00022643"/>
    </source>
</evidence>
<dbReference type="InterPro" id="IPR029039">
    <property type="entry name" value="Flavoprotein-like_sf"/>
</dbReference>
<dbReference type="InterPro" id="IPR051796">
    <property type="entry name" value="ISF_SsuE-like"/>
</dbReference>
<evidence type="ECO:0000256" key="1">
    <source>
        <dbReference type="ARBA" id="ARBA00022630"/>
    </source>
</evidence>
<sequence length="187" mass="20460">MTAHPADRRFLFVLGSARPHGNSEALAREAAAQLPAEVEQRWLRLSELPLEPFADIRHDGDGRYPEPRPNARLLLDATLAATDVVIVSPLYWYSVSAATKLYLDHWSGWMRVPGVGFKAAMAGKTLWGVTALSTDDHGPADPLTGMLDLTAGYLSMRWGGTLTGTAVKQGQIQEDVKALDRARSFFS</sequence>
<feature type="domain" description="NADPH-dependent FMN reductase-like" evidence="3">
    <location>
        <begin position="10"/>
        <end position="138"/>
    </location>
</feature>
<keyword evidence="1" id="KW-0285">Flavoprotein</keyword>
<evidence type="ECO:0000313" key="5">
    <source>
        <dbReference type="Proteomes" id="UP001500037"/>
    </source>
</evidence>
<dbReference type="PANTHER" id="PTHR43278">
    <property type="entry name" value="NAD(P)H-DEPENDENT FMN-CONTAINING OXIDOREDUCTASE YWQN-RELATED"/>
    <property type="match status" value="1"/>
</dbReference>
<name>A0ABN1VRM4_9ACTN</name>
<dbReference type="EMBL" id="BAAALF010000007">
    <property type="protein sequence ID" value="GAA1220434.1"/>
    <property type="molecule type" value="Genomic_DNA"/>
</dbReference>
<reference evidence="4 5" key="1">
    <citation type="journal article" date="2019" name="Int. J. Syst. Evol. Microbiol.">
        <title>The Global Catalogue of Microorganisms (GCM) 10K type strain sequencing project: providing services to taxonomists for standard genome sequencing and annotation.</title>
        <authorList>
            <consortium name="The Broad Institute Genomics Platform"/>
            <consortium name="The Broad Institute Genome Sequencing Center for Infectious Disease"/>
            <person name="Wu L."/>
            <person name="Ma J."/>
        </authorList>
    </citation>
    <scope>NUCLEOTIDE SEQUENCE [LARGE SCALE GENOMIC DNA]</scope>
    <source>
        <strain evidence="4 5">JCM 13004</strain>
    </source>
</reference>
<dbReference type="InterPro" id="IPR005025">
    <property type="entry name" value="FMN_Rdtase-like_dom"/>
</dbReference>
<dbReference type="Proteomes" id="UP001500037">
    <property type="component" value="Unassembled WGS sequence"/>
</dbReference>
<keyword evidence="2" id="KW-0288">FMN</keyword>
<comment type="caution">
    <text evidence="4">The sequence shown here is derived from an EMBL/GenBank/DDBJ whole genome shotgun (WGS) entry which is preliminary data.</text>
</comment>
<gene>
    <name evidence="4" type="ORF">GCM10009665_08140</name>
</gene>
<evidence type="ECO:0000259" key="3">
    <source>
        <dbReference type="Pfam" id="PF03358"/>
    </source>
</evidence>
<dbReference type="PANTHER" id="PTHR43278:SF4">
    <property type="entry name" value="NAD(P)H-DEPENDENT FMN-CONTAINING OXIDOREDUCTASE YWQN-RELATED"/>
    <property type="match status" value="1"/>
</dbReference>
<dbReference type="RefSeq" id="WP_344439225.1">
    <property type="nucleotide sequence ID" value="NZ_BAAALF010000007.1"/>
</dbReference>
<keyword evidence="5" id="KW-1185">Reference proteome</keyword>
<proteinExistence type="predicted"/>
<protein>
    <submittedName>
        <fullName evidence="4">NAD(P)H-dependent oxidoreductase</fullName>
    </submittedName>
</protein>
<dbReference type="Gene3D" id="3.40.50.360">
    <property type="match status" value="1"/>
</dbReference>
<evidence type="ECO:0000313" key="4">
    <source>
        <dbReference type="EMBL" id="GAA1220434.1"/>
    </source>
</evidence>
<dbReference type="Pfam" id="PF03358">
    <property type="entry name" value="FMN_red"/>
    <property type="match status" value="1"/>
</dbReference>
<dbReference type="SUPFAM" id="SSF52218">
    <property type="entry name" value="Flavoproteins"/>
    <property type="match status" value="1"/>
</dbReference>
<organism evidence="4 5">
    <name type="scientific">Kitasatospora nipponensis</name>
    <dbReference type="NCBI Taxonomy" id="258049"/>
    <lineage>
        <taxon>Bacteria</taxon>
        <taxon>Bacillati</taxon>
        <taxon>Actinomycetota</taxon>
        <taxon>Actinomycetes</taxon>
        <taxon>Kitasatosporales</taxon>
        <taxon>Streptomycetaceae</taxon>
        <taxon>Kitasatospora</taxon>
    </lineage>
</organism>